<dbReference type="RefSeq" id="WP_386362719.1">
    <property type="nucleotide sequence ID" value="NZ_JBHRXZ010000016.1"/>
</dbReference>
<reference evidence="4" key="1">
    <citation type="journal article" date="2019" name="Int. J. Syst. Evol. Microbiol.">
        <title>The Global Catalogue of Microorganisms (GCM) 10K type strain sequencing project: providing services to taxonomists for standard genome sequencing and annotation.</title>
        <authorList>
            <consortium name="The Broad Institute Genomics Platform"/>
            <consortium name="The Broad Institute Genome Sequencing Center for Infectious Disease"/>
            <person name="Wu L."/>
            <person name="Ma J."/>
        </authorList>
    </citation>
    <scope>NUCLEOTIDE SEQUENCE [LARGE SCALE GENOMIC DNA]</scope>
    <source>
        <strain evidence="4">KCTC 42447</strain>
    </source>
</reference>
<gene>
    <name evidence="3" type="ORF">ACFOMF_05740</name>
</gene>
<keyword evidence="4" id="KW-1185">Reference proteome</keyword>
<evidence type="ECO:0000256" key="1">
    <source>
        <dbReference type="ARBA" id="ARBA00023125"/>
    </source>
</evidence>
<name>A0ABV7T384_9GAMM</name>
<dbReference type="InterPro" id="IPR010095">
    <property type="entry name" value="Cas12f1-like_TNB"/>
</dbReference>
<protein>
    <submittedName>
        <fullName evidence="3">Zinc ribbon domain-containing protein</fullName>
    </submittedName>
</protein>
<accession>A0ABV7T384</accession>
<proteinExistence type="predicted"/>
<organism evidence="3 4">
    <name type="scientific">Stutzerimonas tarimensis</name>
    <dbReference type="NCBI Taxonomy" id="1507735"/>
    <lineage>
        <taxon>Bacteria</taxon>
        <taxon>Pseudomonadati</taxon>
        <taxon>Pseudomonadota</taxon>
        <taxon>Gammaproteobacteria</taxon>
        <taxon>Pseudomonadales</taxon>
        <taxon>Pseudomonadaceae</taxon>
        <taxon>Stutzerimonas</taxon>
    </lineage>
</organism>
<evidence type="ECO:0000313" key="3">
    <source>
        <dbReference type="EMBL" id="MFC3607279.1"/>
    </source>
</evidence>
<evidence type="ECO:0000313" key="4">
    <source>
        <dbReference type="Proteomes" id="UP001595630"/>
    </source>
</evidence>
<dbReference type="EMBL" id="JBHRXZ010000016">
    <property type="protein sequence ID" value="MFC3607279.1"/>
    <property type="molecule type" value="Genomic_DNA"/>
</dbReference>
<feature type="domain" description="Cas12f1-like TNB" evidence="2">
    <location>
        <begin position="2"/>
        <end position="47"/>
    </location>
</feature>
<keyword evidence="1" id="KW-0238">DNA-binding</keyword>
<sequence length="73" mass="7785">MDRWYPSSKRCSCCGHTLDSLPLDIRAWACPECKTEHDRDVNAAVNIKAAGLAVLALGENVSGMGPVPVSGSR</sequence>
<dbReference type="Proteomes" id="UP001595630">
    <property type="component" value="Unassembled WGS sequence"/>
</dbReference>
<dbReference type="Pfam" id="PF07282">
    <property type="entry name" value="Cas12f1-like_TNB"/>
    <property type="match status" value="1"/>
</dbReference>
<evidence type="ECO:0000259" key="2">
    <source>
        <dbReference type="Pfam" id="PF07282"/>
    </source>
</evidence>
<comment type="caution">
    <text evidence="3">The sequence shown here is derived from an EMBL/GenBank/DDBJ whole genome shotgun (WGS) entry which is preliminary data.</text>
</comment>